<dbReference type="GO" id="GO:0006353">
    <property type="term" value="P:DNA-templated transcription termination"/>
    <property type="evidence" value="ECO:0007669"/>
    <property type="project" value="UniProtKB-UniRule"/>
</dbReference>
<reference evidence="8" key="1">
    <citation type="submission" date="2021-02" db="EMBL/GenBank/DDBJ databases">
        <title>Abyssanaerobacter marinus gen.nov., sp., nov, anaerobic bacterium isolated from the Onnuri vent field of Indian Ocean and suggestion of Mogibacteriaceae fam. nov., and proposal of reclassification of ambiguous this family's genus member.</title>
        <authorList>
            <person name="Kim Y.J."/>
            <person name="Yang J.-A."/>
        </authorList>
    </citation>
    <scope>NUCLEOTIDE SEQUENCE</scope>
    <source>
        <strain evidence="8">DSM 2634</strain>
    </source>
</reference>
<feature type="domain" description="NusB/RsmB/TIM44" evidence="7">
    <location>
        <begin position="5"/>
        <end position="130"/>
    </location>
</feature>
<dbReference type="InterPro" id="IPR006027">
    <property type="entry name" value="NusB_RsmB_TIM44"/>
</dbReference>
<gene>
    <name evidence="6 8" type="primary">nusB</name>
    <name evidence="8" type="ORF">JYB65_04050</name>
</gene>
<protein>
    <recommendedName>
        <fullName evidence="6">Transcription antitermination protein NusB</fullName>
    </recommendedName>
    <alternativeName>
        <fullName evidence="6">Antitermination factor NusB</fullName>
    </alternativeName>
</protein>
<evidence type="ECO:0000256" key="5">
    <source>
        <dbReference type="ARBA" id="ARBA00023163"/>
    </source>
</evidence>
<accession>A0A939IG42</accession>
<proteinExistence type="inferred from homology"/>
<evidence type="ECO:0000259" key="7">
    <source>
        <dbReference type="Pfam" id="PF01029"/>
    </source>
</evidence>
<dbReference type="InterPro" id="IPR011605">
    <property type="entry name" value="NusB_fam"/>
</dbReference>
<keyword evidence="4 6" id="KW-0805">Transcription regulation</keyword>
<keyword evidence="2 6" id="KW-0889">Transcription antitermination</keyword>
<dbReference type="GO" id="GO:0031564">
    <property type="term" value="P:transcription antitermination"/>
    <property type="evidence" value="ECO:0007669"/>
    <property type="project" value="UniProtKB-KW"/>
</dbReference>
<dbReference type="RefSeq" id="WP_206581325.1">
    <property type="nucleotide sequence ID" value="NZ_JAFJZZ010000001.1"/>
</dbReference>
<evidence type="ECO:0000256" key="2">
    <source>
        <dbReference type="ARBA" id="ARBA00022814"/>
    </source>
</evidence>
<dbReference type="Pfam" id="PF01029">
    <property type="entry name" value="NusB"/>
    <property type="match status" value="1"/>
</dbReference>
<dbReference type="GO" id="GO:0003723">
    <property type="term" value="F:RNA binding"/>
    <property type="evidence" value="ECO:0007669"/>
    <property type="project" value="UniProtKB-UniRule"/>
</dbReference>
<dbReference type="NCBIfam" id="TIGR01951">
    <property type="entry name" value="nusB"/>
    <property type="match status" value="1"/>
</dbReference>
<dbReference type="Gene3D" id="1.10.940.10">
    <property type="entry name" value="NusB-like"/>
    <property type="match status" value="1"/>
</dbReference>
<dbReference type="InterPro" id="IPR035926">
    <property type="entry name" value="NusB-like_sf"/>
</dbReference>
<dbReference type="HAMAP" id="MF_00073">
    <property type="entry name" value="NusB"/>
    <property type="match status" value="1"/>
</dbReference>
<dbReference type="PANTHER" id="PTHR11078">
    <property type="entry name" value="N UTILIZATION SUBSTANCE PROTEIN B-RELATED"/>
    <property type="match status" value="1"/>
</dbReference>
<keyword evidence="9" id="KW-1185">Reference proteome</keyword>
<dbReference type="PANTHER" id="PTHR11078:SF3">
    <property type="entry name" value="ANTITERMINATION NUSB DOMAIN-CONTAINING PROTEIN"/>
    <property type="match status" value="1"/>
</dbReference>
<dbReference type="Proteomes" id="UP000664545">
    <property type="component" value="Unassembled WGS sequence"/>
</dbReference>
<comment type="function">
    <text evidence="6">Involved in transcription antitermination. Required for transcription of ribosomal RNA (rRNA) genes. Binds specifically to the boxA antiterminator sequence of the ribosomal RNA (rrn) operons.</text>
</comment>
<name>A0A939IG42_CLOAM</name>
<sequence length="135" mass="15311">MVRSEARELMMQLLFQMEAQNEYNTEIKDRFLSDKGEFGNQQTYMDEVLNAVKEHISQIDQILEESSENWKISRMGKVDLAISRLAVCEMLYIESVPTSVAINEAINLAKKFGTEESGKFINGLLGKVAKKVTEG</sequence>
<evidence type="ECO:0000256" key="4">
    <source>
        <dbReference type="ARBA" id="ARBA00023015"/>
    </source>
</evidence>
<dbReference type="GO" id="GO:0005829">
    <property type="term" value="C:cytosol"/>
    <property type="evidence" value="ECO:0007669"/>
    <property type="project" value="TreeGrafter"/>
</dbReference>
<dbReference type="CDD" id="cd00619">
    <property type="entry name" value="Terminator_NusB"/>
    <property type="match status" value="1"/>
</dbReference>
<dbReference type="AlphaFoldDB" id="A0A939IG42"/>
<keyword evidence="5 6" id="KW-0804">Transcription</keyword>
<keyword evidence="3 6" id="KW-0694">RNA-binding</keyword>
<organism evidence="8 9">
    <name type="scientific">Clostridium aminobutyricum</name>
    <dbReference type="NCBI Taxonomy" id="33953"/>
    <lineage>
        <taxon>Bacteria</taxon>
        <taxon>Bacillati</taxon>
        <taxon>Bacillota</taxon>
        <taxon>Clostridia</taxon>
        <taxon>Eubacteriales</taxon>
        <taxon>Clostridiaceae</taxon>
        <taxon>Clostridium</taxon>
    </lineage>
</organism>
<comment type="similarity">
    <text evidence="1 6">Belongs to the NusB family.</text>
</comment>
<comment type="caution">
    <text evidence="8">The sequence shown here is derived from an EMBL/GenBank/DDBJ whole genome shotgun (WGS) entry which is preliminary data.</text>
</comment>
<evidence type="ECO:0000256" key="6">
    <source>
        <dbReference type="HAMAP-Rule" id="MF_00073"/>
    </source>
</evidence>
<evidence type="ECO:0000313" key="9">
    <source>
        <dbReference type="Proteomes" id="UP000664545"/>
    </source>
</evidence>
<evidence type="ECO:0000256" key="3">
    <source>
        <dbReference type="ARBA" id="ARBA00022884"/>
    </source>
</evidence>
<evidence type="ECO:0000313" key="8">
    <source>
        <dbReference type="EMBL" id="MBN7772525.1"/>
    </source>
</evidence>
<dbReference type="EMBL" id="JAFJZZ010000001">
    <property type="protein sequence ID" value="MBN7772525.1"/>
    <property type="molecule type" value="Genomic_DNA"/>
</dbReference>
<dbReference type="SUPFAM" id="SSF48013">
    <property type="entry name" value="NusB-like"/>
    <property type="match status" value="1"/>
</dbReference>
<evidence type="ECO:0000256" key="1">
    <source>
        <dbReference type="ARBA" id="ARBA00005952"/>
    </source>
</evidence>